<evidence type="ECO:0000313" key="3">
    <source>
        <dbReference type="Proteomes" id="UP000016587"/>
    </source>
</evidence>
<dbReference type="PANTHER" id="PTHR41771">
    <property type="entry name" value="MEMBRANE PROTEIN-RELATED"/>
    <property type="match status" value="1"/>
</dbReference>
<sequence>MIPSAPCSIRRDALVVAFFVLVCTALLFLPTGFEERSQGGDAERIRGRIIHVDDTHVQRFGILRQGEQLVIVEALEGRFKGQQFRAQNILQGRMDLDKLYQPGDTALLVLTINGEGEVIFVNPQDHYRLGLEFLLLGLFAVLLLAYGRWTGLKALLSFVLTALMLWKVLVPRLLAGWDPFWLSIAVVTFLTISIITLVAGLTRKALVALLGSLLGILCSAALAYYFTLQFRVHGAVLPFAETMLYSGFGHLDLVKLFVGSVFIAASGAVMDLSMDVAAAMDEVVCSKPDITRREALRSGLNVGRAVVGTMTTTLLLAYSGGYITLLMAFMAQGVPLTNQFNLLYVSAEVLKTLVGSFGLVTVAPFTAAIGALLFVRHAPACATPER</sequence>
<dbReference type="Pfam" id="PF07907">
    <property type="entry name" value="YibE_F"/>
    <property type="match status" value="1"/>
</dbReference>
<dbReference type="RefSeq" id="WP_021760822.1">
    <property type="nucleotide sequence ID" value="NC_022444.1"/>
</dbReference>
<keyword evidence="3" id="KW-1185">Reference proteome</keyword>
<dbReference type="KEGG" id="dgg:DGI_2136"/>
<gene>
    <name evidence="2" type="ORF">DGI_2136</name>
</gene>
<keyword evidence="1" id="KW-0812">Transmembrane</keyword>
<dbReference type="STRING" id="1121448.DGI_2136"/>
<feature type="transmembrane region" description="Helical" evidence="1">
    <location>
        <begin position="180"/>
        <end position="199"/>
    </location>
</feature>
<dbReference type="EMBL" id="CP006585">
    <property type="protein sequence ID" value="AGW13898.1"/>
    <property type="molecule type" value="Genomic_DNA"/>
</dbReference>
<dbReference type="PATRIC" id="fig|1121448.10.peg.2091"/>
<feature type="transmembrane region" description="Helical" evidence="1">
    <location>
        <begin position="314"/>
        <end position="334"/>
    </location>
</feature>
<feature type="transmembrane region" description="Helical" evidence="1">
    <location>
        <begin position="129"/>
        <end position="147"/>
    </location>
</feature>
<accession>T2GC68</accession>
<feature type="transmembrane region" description="Helical" evidence="1">
    <location>
        <begin position="154"/>
        <end position="174"/>
    </location>
</feature>
<keyword evidence="1" id="KW-0472">Membrane</keyword>
<organism evidence="2 3">
    <name type="scientific">Megalodesulfovibrio gigas (strain ATCC 19364 / DSM 1382 / NCIMB 9332 / VKM B-1759)</name>
    <name type="common">Desulfovibrio gigas</name>
    <dbReference type="NCBI Taxonomy" id="1121448"/>
    <lineage>
        <taxon>Bacteria</taxon>
        <taxon>Pseudomonadati</taxon>
        <taxon>Thermodesulfobacteriota</taxon>
        <taxon>Desulfovibrionia</taxon>
        <taxon>Desulfovibrionales</taxon>
        <taxon>Desulfovibrionaceae</taxon>
        <taxon>Megalodesulfovibrio</taxon>
    </lineage>
</organism>
<dbReference type="InterPro" id="IPR012507">
    <property type="entry name" value="YibE_F"/>
</dbReference>
<feature type="transmembrane region" description="Helical" evidence="1">
    <location>
        <begin position="12"/>
        <end position="33"/>
    </location>
</feature>
<dbReference type="HOGENOM" id="CLU_028166_4_0_7"/>
<feature type="transmembrane region" description="Helical" evidence="1">
    <location>
        <begin position="206"/>
        <end position="227"/>
    </location>
</feature>
<feature type="transmembrane region" description="Helical" evidence="1">
    <location>
        <begin position="354"/>
        <end position="375"/>
    </location>
</feature>
<protein>
    <submittedName>
        <fullName evidence="2">Putative YibE/F family protein</fullName>
    </submittedName>
</protein>
<name>T2GC68_MEGG1</name>
<reference evidence="3" key="2">
    <citation type="submission" date="2013-07" db="EMBL/GenBank/DDBJ databases">
        <authorList>
            <person name="Morais-Silva F.O."/>
            <person name="Rezende A.M."/>
            <person name="Pimentel C."/>
            <person name="Resende D.M."/>
            <person name="Santos C.I."/>
            <person name="Clemente C."/>
            <person name="de Oliveira L.M."/>
            <person name="da Silva S.M."/>
            <person name="Costa D.A."/>
            <person name="Varela-Raposo A."/>
            <person name="Horacio E.C.A."/>
            <person name="Matos M."/>
            <person name="Flores O."/>
            <person name="Ruiz J.C."/>
            <person name="Rodrigues-Pousada C."/>
        </authorList>
    </citation>
    <scope>NUCLEOTIDE SEQUENCE [LARGE SCALE GENOMIC DNA]</scope>
    <source>
        <strain evidence="3">ATCC 19364 / DSM 1382 / NCIMB 9332 / VKM B-1759</strain>
    </source>
</reference>
<dbReference type="eggNOG" id="COG5438">
    <property type="taxonomic scope" value="Bacteria"/>
</dbReference>
<dbReference type="AlphaFoldDB" id="T2GC68"/>
<feature type="transmembrane region" description="Helical" evidence="1">
    <location>
        <begin position="247"/>
        <end position="270"/>
    </location>
</feature>
<dbReference type="Proteomes" id="UP000016587">
    <property type="component" value="Chromosome"/>
</dbReference>
<dbReference type="PANTHER" id="PTHR41771:SF1">
    <property type="entry name" value="MEMBRANE PROTEIN"/>
    <property type="match status" value="1"/>
</dbReference>
<evidence type="ECO:0000256" key="1">
    <source>
        <dbReference type="SAM" id="Phobius"/>
    </source>
</evidence>
<proteinExistence type="predicted"/>
<reference evidence="2 3" key="1">
    <citation type="journal article" date="2013" name="J. Bacteriol.">
        <title>Roles of HynAB and Ech, the only two hydrogenases found in the model sulfate reducer Desulfovibrio gigas.</title>
        <authorList>
            <person name="Morais-Silva F.O."/>
            <person name="Santos C.I."/>
            <person name="Rodrigues R."/>
            <person name="Pereira I.A."/>
            <person name="Rodrigues-Pousada C."/>
        </authorList>
    </citation>
    <scope>NUCLEOTIDE SEQUENCE [LARGE SCALE GENOMIC DNA]</scope>
    <source>
        <strain evidence="3">ATCC 19364 / DSM 1382 / NCIMB 9332 / VKM B-1759</strain>
    </source>
</reference>
<dbReference type="OrthoDB" id="5753718at2"/>
<keyword evidence="1" id="KW-1133">Transmembrane helix</keyword>
<evidence type="ECO:0000313" key="2">
    <source>
        <dbReference type="EMBL" id="AGW13898.1"/>
    </source>
</evidence>